<proteinExistence type="predicted"/>
<evidence type="ECO:0000313" key="5">
    <source>
        <dbReference type="EMBL" id="CAE7391147.1"/>
    </source>
</evidence>
<feature type="compositionally biased region" description="Acidic residues" evidence="4">
    <location>
        <begin position="209"/>
        <end position="222"/>
    </location>
</feature>
<comment type="function">
    <text evidence="1">Catalyzes the last step of tRNA splicing, the transfer of the splice junction 2'-phosphate from ligated tRNA to NAD to produce ADP-ribose 1''-2'' cyclic phosphate.</text>
</comment>
<evidence type="ECO:0000313" key="6">
    <source>
        <dbReference type="Proteomes" id="UP000604046"/>
    </source>
</evidence>
<name>A0A812Q3Z3_9DINO</name>
<gene>
    <name evidence="5" type="primary">trpt1</name>
    <name evidence="5" type="ORF">SNAT2548_LOCUS21320</name>
</gene>
<evidence type="ECO:0000256" key="2">
    <source>
        <dbReference type="ARBA" id="ARBA00012007"/>
    </source>
</evidence>
<dbReference type="InterPro" id="IPR002745">
    <property type="entry name" value="Ptrans_KptA/Tpt1"/>
</dbReference>
<dbReference type="PANTHER" id="PTHR12684:SF2">
    <property type="entry name" value="TRNA 2'-PHOSPHOTRANSFERASE 1"/>
    <property type="match status" value="1"/>
</dbReference>
<dbReference type="OrthoDB" id="419694at2759"/>
<dbReference type="PANTHER" id="PTHR12684">
    <property type="entry name" value="PUTATIVE PHOSPHOTRANSFERASE"/>
    <property type="match status" value="1"/>
</dbReference>
<comment type="caution">
    <text evidence="5">The sequence shown here is derived from an EMBL/GenBank/DDBJ whole genome shotgun (WGS) entry which is preliminary data.</text>
</comment>
<dbReference type="InterPro" id="IPR042080">
    <property type="entry name" value="RNA_2'-PTrans_N"/>
</dbReference>
<evidence type="ECO:0000256" key="4">
    <source>
        <dbReference type="SAM" id="MobiDB-lite"/>
    </source>
</evidence>
<feature type="region of interest" description="Disordered" evidence="4">
    <location>
        <begin position="188"/>
        <end position="253"/>
    </location>
</feature>
<protein>
    <recommendedName>
        <fullName evidence="2">2'-phosphotransferase</fullName>
        <ecNumber evidence="2">2.7.1.160</ecNumber>
    </recommendedName>
</protein>
<dbReference type="EMBL" id="CAJNDS010002246">
    <property type="protein sequence ID" value="CAE7391147.1"/>
    <property type="molecule type" value="Genomic_DNA"/>
</dbReference>
<dbReference type="EC" id="2.7.1.160" evidence="2"/>
<evidence type="ECO:0000256" key="1">
    <source>
        <dbReference type="ARBA" id="ARBA00003343"/>
    </source>
</evidence>
<evidence type="ECO:0000256" key="3">
    <source>
        <dbReference type="ARBA" id="ARBA00047949"/>
    </source>
</evidence>
<dbReference type="GO" id="GO:0006388">
    <property type="term" value="P:tRNA splicing, via endonucleolytic cleavage and ligation"/>
    <property type="evidence" value="ECO:0007669"/>
    <property type="project" value="TreeGrafter"/>
</dbReference>
<dbReference type="Pfam" id="PF01885">
    <property type="entry name" value="PTS_2-RNA"/>
    <property type="match status" value="1"/>
</dbReference>
<comment type="catalytic activity">
    <reaction evidence="3">
        <text>2'-phospho-[ligated tRNA] + NAD(+) = mature tRNA + ADP-alpha-D-ribose 1'',2''-cyclic phosphate + nicotinamide</text>
        <dbReference type="Rhea" id="RHEA:23324"/>
        <dbReference type="Rhea" id="RHEA-COMP:11106"/>
        <dbReference type="Rhea" id="RHEA-COMP:11107"/>
        <dbReference type="ChEBI" id="CHEBI:17154"/>
        <dbReference type="ChEBI" id="CHEBI:57540"/>
        <dbReference type="ChEBI" id="CHEBI:76596"/>
        <dbReference type="ChEBI" id="CHEBI:82883"/>
        <dbReference type="ChEBI" id="CHEBI:85027"/>
        <dbReference type="EC" id="2.7.1.160"/>
    </reaction>
</comment>
<dbReference type="AlphaFoldDB" id="A0A812Q3Z3"/>
<dbReference type="GO" id="GO:0000215">
    <property type="term" value="F:tRNA 2'-phosphotransferase activity"/>
    <property type="evidence" value="ECO:0007669"/>
    <property type="project" value="UniProtKB-EC"/>
</dbReference>
<keyword evidence="6" id="KW-1185">Reference proteome</keyword>
<accession>A0A812Q3Z3</accession>
<dbReference type="Proteomes" id="UP000604046">
    <property type="component" value="Unassembled WGS sequence"/>
</dbReference>
<organism evidence="5 6">
    <name type="scientific">Symbiodinium natans</name>
    <dbReference type="NCBI Taxonomy" id="878477"/>
    <lineage>
        <taxon>Eukaryota</taxon>
        <taxon>Sar</taxon>
        <taxon>Alveolata</taxon>
        <taxon>Dinophyceae</taxon>
        <taxon>Suessiales</taxon>
        <taxon>Symbiodiniaceae</taxon>
        <taxon>Symbiodinium</taxon>
    </lineage>
</organism>
<dbReference type="Gene3D" id="1.10.10.970">
    <property type="entry name" value="RNA 2'-phosphotransferase, Tpt1/KptA family, N-terminal domain"/>
    <property type="match status" value="1"/>
</dbReference>
<dbReference type="SUPFAM" id="SSF56399">
    <property type="entry name" value="ADP-ribosylation"/>
    <property type="match status" value="1"/>
</dbReference>
<reference evidence="5" key="1">
    <citation type="submission" date="2021-02" db="EMBL/GenBank/DDBJ databases">
        <authorList>
            <person name="Dougan E. K."/>
            <person name="Rhodes N."/>
            <person name="Thang M."/>
            <person name="Chan C."/>
        </authorList>
    </citation>
    <scope>NUCLEOTIDE SEQUENCE</scope>
</reference>
<sequence length="493" mass="54425">MVETLDTAPVEEAEQQQEVAVRIADLPCRRMDGFIIPMVAQEARETLPTILDLIEQLQMADAPSHLIGYFAEGHFTQAHNTFHQASELEVGNYILALTAVLMAPHVATIHSNELKAGRFIEAWITLARTDTSLLATQQKFVRLAKIIHKLCQPMRQSPILYNLLNCCLDVLAQLAELGNATSKAPAASLLDCPRGSKSPSTTPAMVEDGQLETEPESPDSDEQPAPHQEVTGAASAASQDSRKPAPTGRQVQISKALTSILRHRARKAGVHMQEDGYVALSDVLATKRFISLRAKAGEIATIVQDSDKQRPAMAKHCSLIRPEVSPPLPVLMGSRQSSGLTEASEWCQKHSMDPATATVHRREKARSEILGEPVVAVHEDEAQEEEVDDDMSPFKRGIENWSTLTESFTLPIQPFCPTLRTIPEDALEGNEDHKPSCTFSQEDILVHCYGCYDDPELTDDKHFNMTPVPWRLQIWVRGSNDSIAVHGLHEQPI</sequence>